<reference evidence="2 3" key="1">
    <citation type="submission" date="2023-12" db="EMBL/GenBank/DDBJ databases">
        <title>Baltic Sea Cyanobacteria.</title>
        <authorList>
            <person name="Delbaje E."/>
            <person name="Fewer D.P."/>
            <person name="Shishido T.K."/>
        </authorList>
    </citation>
    <scope>NUCLEOTIDE SEQUENCE [LARGE SCALE GENOMIC DNA]</scope>
    <source>
        <strain evidence="2 3">UHCC 0139</strain>
    </source>
</reference>
<evidence type="ECO:0000313" key="2">
    <source>
        <dbReference type="EMBL" id="MEA5390151.1"/>
    </source>
</evidence>
<dbReference type="Proteomes" id="UP001304461">
    <property type="component" value="Unassembled WGS sequence"/>
</dbReference>
<dbReference type="EMBL" id="JAYGHX010000001">
    <property type="protein sequence ID" value="MEA5390151.1"/>
    <property type="molecule type" value="Genomic_DNA"/>
</dbReference>
<accession>A0ABU5RQU4</accession>
<dbReference type="Pfam" id="PF10544">
    <property type="entry name" value="T5orf172"/>
    <property type="match status" value="1"/>
</dbReference>
<dbReference type="InterPro" id="IPR018306">
    <property type="entry name" value="Phage_T5_Orf172_DNA-bd"/>
</dbReference>
<dbReference type="RefSeq" id="WP_323304264.1">
    <property type="nucleotide sequence ID" value="NZ_JAYGHX010000001.1"/>
</dbReference>
<gene>
    <name evidence="2" type="ORF">VB738_02640</name>
</gene>
<comment type="caution">
    <text evidence="2">The sequence shown here is derived from an EMBL/GenBank/DDBJ whole genome shotgun (WGS) entry which is preliminary data.</text>
</comment>
<feature type="domain" description="Bacteriophage T5 Orf172 DNA-binding" evidence="1">
    <location>
        <begin position="145"/>
        <end position="227"/>
    </location>
</feature>
<keyword evidence="3" id="KW-1185">Reference proteome</keyword>
<name>A0ABU5RQU4_9CYAN</name>
<proteinExistence type="predicted"/>
<evidence type="ECO:0000313" key="3">
    <source>
        <dbReference type="Proteomes" id="UP001304461"/>
    </source>
</evidence>
<organism evidence="2 3">
    <name type="scientific">Cyanobium gracile UHCC 0139</name>
    <dbReference type="NCBI Taxonomy" id="3110308"/>
    <lineage>
        <taxon>Bacteria</taxon>
        <taxon>Bacillati</taxon>
        <taxon>Cyanobacteriota</taxon>
        <taxon>Cyanophyceae</taxon>
        <taxon>Synechococcales</taxon>
        <taxon>Prochlorococcaceae</taxon>
        <taxon>Cyanobium</taxon>
    </lineage>
</organism>
<evidence type="ECO:0000259" key="1">
    <source>
        <dbReference type="SMART" id="SM00974"/>
    </source>
</evidence>
<protein>
    <submittedName>
        <fullName evidence="2">GIY-YIG nuclease family protein</fullName>
    </submittedName>
</protein>
<sequence>MIQDEESYRYKGVPLTAAVVEYIAKSQLAGQQLKRSQIVDYVEKYHAQHGGFPCQAADLSRTVKKALDNLKANKDAENPSTGWWRISRGVEGEQSGESKDDVAHAGEVDEEETQAFQPLLLLGEGDETIYLYYYPAYKAAAHSISQDKWLCKIGRTDSSARLRISCQSTGMPERPEIGLVYRTNDSRTLESVLHGVLTLRNQWSESSPGVEWFITSAEDVLSIIEFVLGHPVIAEAHA</sequence>
<dbReference type="SMART" id="SM00974">
    <property type="entry name" value="T5orf172"/>
    <property type="match status" value="1"/>
</dbReference>